<protein>
    <submittedName>
        <fullName evidence="1">BQ2448_3781 protein</fullName>
    </submittedName>
</protein>
<dbReference type="AlphaFoldDB" id="A0A238FE01"/>
<keyword evidence="2" id="KW-1185">Reference proteome</keyword>
<dbReference type="Proteomes" id="UP000198372">
    <property type="component" value="Unassembled WGS sequence"/>
</dbReference>
<reference evidence="2" key="1">
    <citation type="submission" date="2016-09" db="EMBL/GenBank/DDBJ databases">
        <authorList>
            <person name="Jeantristanb JTB J.-T."/>
            <person name="Ricardo R."/>
        </authorList>
    </citation>
    <scope>NUCLEOTIDE SEQUENCE [LARGE SCALE GENOMIC DNA]</scope>
</reference>
<dbReference type="OrthoDB" id="2540334at2759"/>
<accession>A0A238FE01</accession>
<proteinExistence type="predicted"/>
<evidence type="ECO:0000313" key="1">
    <source>
        <dbReference type="EMBL" id="SCV71019.1"/>
    </source>
</evidence>
<evidence type="ECO:0000313" key="2">
    <source>
        <dbReference type="Proteomes" id="UP000198372"/>
    </source>
</evidence>
<organism evidence="1 2">
    <name type="scientific">Microbotryum intermedium</name>
    <dbReference type="NCBI Taxonomy" id="269621"/>
    <lineage>
        <taxon>Eukaryota</taxon>
        <taxon>Fungi</taxon>
        <taxon>Dikarya</taxon>
        <taxon>Basidiomycota</taxon>
        <taxon>Pucciniomycotina</taxon>
        <taxon>Microbotryomycetes</taxon>
        <taxon>Microbotryales</taxon>
        <taxon>Microbotryaceae</taxon>
        <taxon>Microbotryum</taxon>
    </lineage>
</organism>
<gene>
    <name evidence="1" type="ORF">BQ2448_3781</name>
</gene>
<dbReference type="EMBL" id="FMSP01000006">
    <property type="protein sequence ID" value="SCV71019.1"/>
    <property type="molecule type" value="Genomic_DNA"/>
</dbReference>
<sequence>MNQDQVYAFYAQTALPNQSPPYPPSNLGGTHVQYPLEPAAAPTATSKQILASTPAKRVLPEELYEAAHCAPKRKFKKDERLQHEAWAVQRLVEEFQYCIKHDIRPQQLRSFTSPIIRLTSNNPWNDFVKSRYFESLANGKGEDVPKDLVLRQKIARKHWHEICSDDARKAECLAAIALEHAEINRAAPGQSIPHVRCRESNVEMIRKARMRLQATLTALVRKPRSRLDRLGEKAAFSP</sequence>
<name>A0A238FE01_9BASI</name>